<dbReference type="PANTHER" id="PTHR43280:SF28">
    <property type="entry name" value="HTH-TYPE TRANSCRIPTIONAL ACTIVATOR RHAS"/>
    <property type="match status" value="1"/>
</dbReference>
<keyword evidence="7" id="KW-1185">Reference proteome</keyword>
<sequence length="291" mass="32677">MNMPSVLLDIPQLASWCDWTGIDPLPISPVGRSCLVWLRSGSAEARSAQHLLTLKEGMFLFVPPNAEMALQPPPGLPLRAIVFYVANLRVQGLPPGLLTARELPFVIPVKPDHMQFKRVLEDILYEARTPQLGSQDIISSLLRTLIIHCLRELATYEHPPDAPVPSAVPVQPAQSPESSRARNQENGFSVAQNVKVYIEQHYDLELSLSDLAQQVFVSPYHLAHVFKEEVGMSPIQYLIKCRIDEAKRLLIETEQSVRDIALKVGYPNANYFNLLFSKMTGHSPGKYRKHK</sequence>
<organism evidence="6 7">
    <name type="scientific">Cohnella yongneupensis</name>
    <dbReference type="NCBI Taxonomy" id="425006"/>
    <lineage>
        <taxon>Bacteria</taxon>
        <taxon>Bacillati</taxon>
        <taxon>Bacillota</taxon>
        <taxon>Bacilli</taxon>
        <taxon>Bacillales</taxon>
        <taxon>Paenibacillaceae</taxon>
        <taxon>Cohnella</taxon>
    </lineage>
</organism>
<evidence type="ECO:0000259" key="5">
    <source>
        <dbReference type="PROSITE" id="PS01124"/>
    </source>
</evidence>
<keyword evidence="3" id="KW-0804">Transcription</keyword>
<dbReference type="PANTHER" id="PTHR43280">
    <property type="entry name" value="ARAC-FAMILY TRANSCRIPTIONAL REGULATOR"/>
    <property type="match status" value="1"/>
</dbReference>
<dbReference type="PROSITE" id="PS00041">
    <property type="entry name" value="HTH_ARAC_FAMILY_1"/>
    <property type="match status" value="1"/>
</dbReference>
<accession>A0ABW0R209</accession>
<keyword evidence="1" id="KW-0805">Transcription regulation</keyword>
<dbReference type="InterPro" id="IPR020449">
    <property type="entry name" value="Tscrpt_reg_AraC-type_HTH"/>
</dbReference>
<dbReference type="InterPro" id="IPR009057">
    <property type="entry name" value="Homeodomain-like_sf"/>
</dbReference>
<evidence type="ECO:0000313" key="7">
    <source>
        <dbReference type="Proteomes" id="UP001596108"/>
    </source>
</evidence>
<dbReference type="SMART" id="SM00342">
    <property type="entry name" value="HTH_ARAC"/>
    <property type="match status" value="1"/>
</dbReference>
<dbReference type="SUPFAM" id="SSF46689">
    <property type="entry name" value="Homeodomain-like"/>
    <property type="match status" value="2"/>
</dbReference>
<comment type="caution">
    <text evidence="6">The sequence shown here is derived from an EMBL/GenBank/DDBJ whole genome shotgun (WGS) entry which is preliminary data.</text>
</comment>
<reference evidence="7" key="1">
    <citation type="journal article" date="2019" name="Int. J. Syst. Evol. Microbiol.">
        <title>The Global Catalogue of Microorganisms (GCM) 10K type strain sequencing project: providing services to taxonomists for standard genome sequencing and annotation.</title>
        <authorList>
            <consortium name="The Broad Institute Genomics Platform"/>
            <consortium name="The Broad Institute Genome Sequencing Center for Infectious Disease"/>
            <person name="Wu L."/>
            <person name="Ma J."/>
        </authorList>
    </citation>
    <scope>NUCLEOTIDE SEQUENCE [LARGE SCALE GENOMIC DNA]</scope>
    <source>
        <strain evidence="7">CGMCC 1.18578</strain>
    </source>
</reference>
<dbReference type="Gene3D" id="1.10.10.60">
    <property type="entry name" value="Homeodomain-like"/>
    <property type="match status" value="2"/>
</dbReference>
<evidence type="ECO:0000313" key="6">
    <source>
        <dbReference type="EMBL" id="MFC5531284.1"/>
    </source>
</evidence>
<protein>
    <submittedName>
        <fullName evidence="6">Helix-turn-helix transcriptional regulator</fullName>
    </submittedName>
</protein>
<name>A0ABW0R209_9BACL</name>
<feature type="domain" description="HTH araC/xylS-type" evidence="5">
    <location>
        <begin position="192"/>
        <end position="290"/>
    </location>
</feature>
<dbReference type="RefSeq" id="WP_378113238.1">
    <property type="nucleotide sequence ID" value="NZ_JBHSNC010000052.1"/>
</dbReference>
<evidence type="ECO:0000256" key="2">
    <source>
        <dbReference type="ARBA" id="ARBA00023125"/>
    </source>
</evidence>
<dbReference type="Proteomes" id="UP001596108">
    <property type="component" value="Unassembled WGS sequence"/>
</dbReference>
<dbReference type="SUPFAM" id="SSF51215">
    <property type="entry name" value="Regulatory protein AraC"/>
    <property type="match status" value="1"/>
</dbReference>
<dbReference type="InterPro" id="IPR018060">
    <property type="entry name" value="HTH_AraC"/>
</dbReference>
<feature type="compositionally biased region" description="Low complexity" evidence="4">
    <location>
        <begin position="164"/>
        <end position="176"/>
    </location>
</feature>
<dbReference type="PROSITE" id="PS01124">
    <property type="entry name" value="HTH_ARAC_FAMILY_2"/>
    <property type="match status" value="1"/>
</dbReference>
<evidence type="ECO:0000256" key="4">
    <source>
        <dbReference type="SAM" id="MobiDB-lite"/>
    </source>
</evidence>
<proteinExistence type="predicted"/>
<dbReference type="InterPro" id="IPR018062">
    <property type="entry name" value="HTH_AraC-typ_CS"/>
</dbReference>
<gene>
    <name evidence="6" type="ORF">ACFPQ4_17840</name>
</gene>
<evidence type="ECO:0000256" key="3">
    <source>
        <dbReference type="ARBA" id="ARBA00023163"/>
    </source>
</evidence>
<feature type="region of interest" description="Disordered" evidence="4">
    <location>
        <begin position="161"/>
        <end position="185"/>
    </location>
</feature>
<dbReference type="Pfam" id="PF12833">
    <property type="entry name" value="HTH_18"/>
    <property type="match status" value="1"/>
</dbReference>
<keyword evidence="2" id="KW-0238">DNA-binding</keyword>
<dbReference type="PRINTS" id="PR00032">
    <property type="entry name" value="HTHARAC"/>
</dbReference>
<dbReference type="EMBL" id="JBHSNC010000052">
    <property type="protein sequence ID" value="MFC5531284.1"/>
    <property type="molecule type" value="Genomic_DNA"/>
</dbReference>
<dbReference type="InterPro" id="IPR037923">
    <property type="entry name" value="HTH-like"/>
</dbReference>
<evidence type="ECO:0000256" key="1">
    <source>
        <dbReference type="ARBA" id="ARBA00023015"/>
    </source>
</evidence>